<dbReference type="EMBL" id="JAFMPY010000014">
    <property type="protein sequence ID" value="MBO0904802.1"/>
    <property type="molecule type" value="Genomic_DNA"/>
</dbReference>
<proteinExistence type="predicted"/>
<dbReference type="Proteomes" id="UP000664288">
    <property type="component" value="Unassembled WGS sequence"/>
</dbReference>
<dbReference type="RefSeq" id="WP_207351438.1">
    <property type="nucleotide sequence ID" value="NZ_JAFMPY010000014.1"/>
</dbReference>
<evidence type="ECO:0000259" key="1">
    <source>
        <dbReference type="Pfam" id="PF02625"/>
    </source>
</evidence>
<dbReference type="InterPro" id="IPR003777">
    <property type="entry name" value="XdhC_CoxI"/>
</dbReference>
<dbReference type="PANTHER" id="PTHR30388:SF4">
    <property type="entry name" value="MOLYBDENUM COFACTOR INSERTION CHAPERONE PAOD"/>
    <property type="match status" value="1"/>
</dbReference>
<reference evidence="3 4" key="1">
    <citation type="submission" date="2021-03" db="EMBL/GenBank/DDBJ databases">
        <title>Whole genome sequence of Jiella sp. MQZ13P-4.</title>
        <authorList>
            <person name="Tuo L."/>
        </authorList>
    </citation>
    <scope>NUCLEOTIDE SEQUENCE [LARGE SCALE GENOMIC DNA]</scope>
    <source>
        <strain evidence="3 4">MQZ13P-4</strain>
    </source>
</reference>
<evidence type="ECO:0000313" key="4">
    <source>
        <dbReference type="Proteomes" id="UP000664288"/>
    </source>
</evidence>
<dbReference type="Pfam" id="PF02625">
    <property type="entry name" value="XdhC_CoxI"/>
    <property type="match status" value="1"/>
</dbReference>
<name>A0ABS3J567_9HYPH</name>
<evidence type="ECO:0000313" key="3">
    <source>
        <dbReference type="EMBL" id="MBO0904802.1"/>
    </source>
</evidence>
<gene>
    <name evidence="3" type="ORF">J1C47_14240</name>
</gene>
<feature type="domain" description="XdhC Rossmann" evidence="2">
    <location>
        <begin position="126"/>
        <end position="260"/>
    </location>
</feature>
<dbReference type="InterPro" id="IPR052698">
    <property type="entry name" value="MoCofactor_Util/Proc"/>
</dbReference>
<evidence type="ECO:0000259" key="2">
    <source>
        <dbReference type="Pfam" id="PF13478"/>
    </source>
</evidence>
<keyword evidence="4" id="KW-1185">Reference proteome</keyword>
<feature type="domain" description="XdhC- CoxI" evidence="1">
    <location>
        <begin position="13"/>
        <end position="79"/>
    </location>
</feature>
<comment type="caution">
    <text evidence="3">The sequence shown here is derived from an EMBL/GenBank/DDBJ whole genome shotgun (WGS) entry which is preliminary data.</text>
</comment>
<protein>
    <submittedName>
        <fullName evidence="3">XdhC family protein</fullName>
    </submittedName>
</protein>
<dbReference type="PANTHER" id="PTHR30388">
    <property type="entry name" value="ALDEHYDE OXIDOREDUCTASE MOLYBDENUM COFACTOR ASSEMBLY PROTEIN"/>
    <property type="match status" value="1"/>
</dbReference>
<accession>A0ABS3J567</accession>
<sequence>MTISSFDERAAALRAAGVPFAIATVVRTVDATSAKPGAKALVLGDGTIAEGWIGGGCARGAVSRAAEAALSDGTPRFVSLRPEELLNAEGRSHGEESQGIRFARSRCPSKGSMDVFVEPVAPPPELVVCGESPVALALCELSARLGFFRMLCAPGLSEERMPPVERKRDGFDLDGASGSRRYVVVATQGKGDEAALTAALAAKPSYVAFVGSRRKFQALRDRLAANGVAAAELDRVRSPAGLDISAITPDEIALSILAEIVAERRARPDSRNPLRRGDEAGAA</sequence>
<dbReference type="InterPro" id="IPR027051">
    <property type="entry name" value="XdhC_Rossmann_dom"/>
</dbReference>
<dbReference type="Gene3D" id="3.40.50.720">
    <property type="entry name" value="NAD(P)-binding Rossmann-like Domain"/>
    <property type="match status" value="1"/>
</dbReference>
<organism evidence="3 4">
    <name type="scientific">Jiella sonneratiae</name>
    <dbReference type="NCBI Taxonomy" id="2816856"/>
    <lineage>
        <taxon>Bacteria</taxon>
        <taxon>Pseudomonadati</taxon>
        <taxon>Pseudomonadota</taxon>
        <taxon>Alphaproteobacteria</taxon>
        <taxon>Hyphomicrobiales</taxon>
        <taxon>Aurantimonadaceae</taxon>
        <taxon>Jiella</taxon>
    </lineage>
</organism>
<dbReference type="Pfam" id="PF13478">
    <property type="entry name" value="XdhC_C"/>
    <property type="match status" value="1"/>
</dbReference>